<evidence type="ECO:0000256" key="2">
    <source>
        <dbReference type="SAM" id="Phobius"/>
    </source>
</evidence>
<dbReference type="GO" id="GO:0009249">
    <property type="term" value="P:protein lipoylation"/>
    <property type="evidence" value="ECO:0007669"/>
    <property type="project" value="TreeGrafter"/>
</dbReference>
<gene>
    <name evidence="3" type="ORF">ENK44_05970</name>
</gene>
<keyword evidence="2" id="KW-1133">Transmembrane helix</keyword>
<dbReference type="Proteomes" id="UP000885779">
    <property type="component" value="Unassembled WGS sequence"/>
</dbReference>
<reference evidence="3" key="1">
    <citation type="journal article" date="2020" name="mSystems">
        <title>Genome- and Community-Level Interaction Insights into Carbon Utilization and Element Cycling Functions of Hydrothermarchaeota in Hydrothermal Sediment.</title>
        <authorList>
            <person name="Zhou Z."/>
            <person name="Liu Y."/>
            <person name="Xu W."/>
            <person name="Pan J."/>
            <person name="Luo Z.H."/>
            <person name="Li M."/>
        </authorList>
    </citation>
    <scope>NUCLEOTIDE SEQUENCE [LARGE SCALE GENOMIC DNA]</scope>
    <source>
        <strain evidence="3">HyVt-577</strain>
    </source>
</reference>
<dbReference type="SUPFAM" id="SSF51230">
    <property type="entry name" value="Single hybrid motif"/>
    <property type="match status" value="1"/>
</dbReference>
<dbReference type="GO" id="GO:0005960">
    <property type="term" value="C:glycine cleavage complex"/>
    <property type="evidence" value="ECO:0007669"/>
    <property type="project" value="InterPro"/>
</dbReference>
<organism evidence="3">
    <name type="scientific">Caldithrix abyssi</name>
    <dbReference type="NCBI Taxonomy" id="187145"/>
    <lineage>
        <taxon>Bacteria</taxon>
        <taxon>Pseudomonadati</taxon>
        <taxon>Calditrichota</taxon>
        <taxon>Calditrichia</taxon>
        <taxon>Calditrichales</taxon>
        <taxon>Calditrichaceae</taxon>
        <taxon>Caldithrix</taxon>
    </lineage>
</organism>
<proteinExistence type="predicted"/>
<evidence type="ECO:0000313" key="3">
    <source>
        <dbReference type="EMBL" id="HGY55223.1"/>
    </source>
</evidence>
<dbReference type="Pfam" id="PF01597">
    <property type="entry name" value="GCV_H"/>
    <property type="match status" value="1"/>
</dbReference>
<sequence>MDSFHYVDLFATKGIEYILILGFLAVLVWYWRYLNKPVVSGAKAVREKIKTTMVDWFVLANDFYYHPGHTWAVPEQEGVLRVGVDDFAQKLVGKPSAIELPTVGEHLVQGDVGWKMKVDSKTIDVLSPANGEVIAVNERVLQSPNLINEDPYKNGWLLKIKTPQMKANLKNLLNGNMARAWMEYTTHQISRTLSNDTVPVLQDGGKIVPGFAKEIEPQNWDKLARHFLLTDD</sequence>
<dbReference type="EMBL" id="DRQG01000054">
    <property type="protein sequence ID" value="HGY55223.1"/>
    <property type="molecule type" value="Genomic_DNA"/>
</dbReference>
<comment type="caution">
    <text evidence="3">The sequence shown here is derived from an EMBL/GenBank/DDBJ whole genome shotgun (WGS) entry which is preliminary data.</text>
</comment>
<dbReference type="PANTHER" id="PTHR11715:SF3">
    <property type="entry name" value="GLYCINE CLEAVAGE SYSTEM H PROTEIN-RELATED"/>
    <property type="match status" value="1"/>
</dbReference>
<protein>
    <submittedName>
        <fullName evidence="3">Glycine cleavage system protein H</fullName>
    </submittedName>
</protein>
<accession>A0A7V4TZR5</accession>
<dbReference type="PANTHER" id="PTHR11715">
    <property type="entry name" value="GLYCINE CLEAVAGE SYSTEM H PROTEIN"/>
    <property type="match status" value="1"/>
</dbReference>
<evidence type="ECO:0000256" key="1">
    <source>
        <dbReference type="ARBA" id="ARBA00022823"/>
    </source>
</evidence>
<dbReference type="Gene3D" id="2.40.50.100">
    <property type="match status" value="1"/>
</dbReference>
<name>A0A7V4TZR5_CALAY</name>
<dbReference type="GO" id="GO:0019464">
    <property type="term" value="P:glycine decarboxylation via glycine cleavage system"/>
    <property type="evidence" value="ECO:0007669"/>
    <property type="project" value="InterPro"/>
</dbReference>
<dbReference type="InterPro" id="IPR011053">
    <property type="entry name" value="Single_hybrid_motif"/>
</dbReference>
<dbReference type="GO" id="GO:0005737">
    <property type="term" value="C:cytoplasm"/>
    <property type="evidence" value="ECO:0007669"/>
    <property type="project" value="TreeGrafter"/>
</dbReference>
<keyword evidence="1" id="KW-0450">Lipoyl</keyword>
<keyword evidence="2" id="KW-0472">Membrane</keyword>
<dbReference type="InterPro" id="IPR033753">
    <property type="entry name" value="GCV_H/Fam206"/>
</dbReference>
<dbReference type="CDD" id="cd06848">
    <property type="entry name" value="GCS_H"/>
    <property type="match status" value="1"/>
</dbReference>
<feature type="transmembrane region" description="Helical" evidence="2">
    <location>
        <begin position="15"/>
        <end position="33"/>
    </location>
</feature>
<dbReference type="InterPro" id="IPR002930">
    <property type="entry name" value="GCV_H"/>
</dbReference>
<dbReference type="AlphaFoldDB" id="A0A7V4TZR5"/>
<keyword evidence="2" id="KW-0812">Transmembrane</keyword>